<evidence type="ECO:0000256" key="1">
    <source>
        <dbReference type="ARBA" id="ARBA00004141"/>
    </source>
</evidence>
<feature type="transmembrane region" description="Helical" evidence="6">
    <location>
        <begin position="183"/>
        <end position="205"/>
    </location>
</feature>
<keyword evidence="4 6" id="KW-0472">Membrane</keyword>
<dbReference type="RefSeq" id="WP_024732919.1">
    <property type="nucleotide sequence ID" value="NZ_CATZPC010000018.1"/>
</dbReference>
<evidence type="ECO:0000313" key="7">
    <source>
        <dbReference type="EMBL" id="RGE86534.1"/>
    </source>
</evidence>
<gene>
    <name evidence="7" type="ORF">DW016_10835</name>
</gene>
<feature type="transmembrane region" description="Helical" evidence="6">
    <location>
        <begin position="5"/>
        <end position="23"/>
    </location>
</feature>
<name>A0A3E3K1D4_9FIRM</name>
<comment type="similarity">
    <text evidence="5">Belongs to the FNT transporter (TC 1.A.16) family.</text>
</comment>
<dbReference type="GeneID" id="97193146"/>
<dbReference type="InterPro" id="IPR023271">
    <property type="entry name" value="Aquaporin-like"/>
</dbReference>
<evidence type="ECO:0000256" key="5">
    <source>
        <dbReference type="ARBA" id="ARBA00049660"/>
    </source>
</evidence>
<evidence type="ECO:0000256" key="3">
    <source>
        <dbReference type="ARBA" id="ARBA00022989"/>
    </source>
</evidence>
<feature type="transmembrane region" description="Helical" evidence="6">
    <location>
        <begin position="144"/>
        <end position="163"/>
    </location>
</feature>
<comment type="caution">
    <text evidence="7">The sequence shown here is derived from an EMBL/GenBank/DDBJ whole genome shotgun (WGS) entry which is preliminary data.</text>
</comment>
<dbReference type="GO" id="GO:0005886">
    <property type="term" value="C:plasma membrane"/>
    <property type="evidence" value="ECO:0007669"/>
    <property type="project" value="TreeGrafter"/>
</dbReference>
<protein>
    <submittedName>
        <fullName evidence="7">Formate/nitrite transporter family protein</fullName>
    </submittedName>
</protein>
<evidence type="ECO:0000256" key="4">
    <source>
        <dbReference type="ARBA" id="ARBA00023136"/>
    </source>
</evidence>
<keyword evidence="8" id="KW-1185">Reference proteome</keyword>
<reference evidence="7 8" key="1">
    <citation type="submission" date="2018-08" db="EMBL/GenBank/DDBJ databases">
        <title>A genome reference for cultivated species of the human gut microbiota.</title>
        <authorList>
            <person name="Zou Y."/>
            <person name="Xue W."/>
            <person name="Luo G."/>
        </authorList>
    </citation>
    <scope>NUCLEOTIDE SEQUENCE [LARGE SCALE GENOMIC DNA]</scope>
    <source>
        <strain evidence="7 8">AF37-2AT</strain>
    </source>
</reference>
<dbReference type="Pfam" id="PF01226">
    <property type="entry name" value="Form_Nir_trans"/>
    <property type="match status" value="1"/>
</dbReference>
<feature type="transmembrane region" description="Helical" evidence="6">
    <location>
        <begin position="68"/>
        <end position="88"/>
    </location>
</feature>
<dbReference type="Gene3D" id="1.20.1080.10">
    <property type="entry name" value="Glycerol uptake facilitator protein"/>
    <property type="match status" value="1"/>
</dbReference>
<dbReference type="GO" id="GO:0015499">
    <property type="term" value="F:formate transmembrane transporter activity"/>
    <property type="evidence" value="ECO:0007669"/>
    <property type="project" value="TreeGrafter"/>
</dbReference>
<feature type="transmembrane region" description="Helical" evidence="6">
    <location>
        <begin position="29"/>
        <end position="47"/>
    </location>
</feature>
<accession>A0A3E3K1D4</accession>
<keyword evidence="2 6" id="KW-0812">Transmembrane</keyword>
<dbReference type="AlphaFoldDB" id="A0A3E3K1D4"/>
<dbReference type="OrthoDB" id="9786493at2"/>
<feature type="transmembrane region" description="Helical" evidence="6">
    <location>
        <begin position="112"/>
        <end position="132"/>
    </location>
</feature>
<dbReference type="Proteomes" id="UP000261080">
    <property type="component" value="Unassembled WGS sequence"/>
</dbReference>
<organism evidence="7 8">
    <name type="scientific">Sellimonas intestinalis</name>
    <dbReference type="NCBI Taxonomy" id="1653434"/>
    <lineage>
        <taxon>Bacteria</taxon>
        <taxon>Bacillati</taxon>
        <taxon>Bacillota</taxon>
        <taxon>Clostridia</taxon>
        <taxon>Lachnospirales</taxon>
        <taxon>Lachnospiraceae</taxon>
        <taxon>Sellimonas</taxon>
    </lineage>
</organism>
<evidence type="ECO:0000256" key="6">
    <source>
        <dbReference type="SAM" id="Phobius"/>
    </source>
</evidence>
<dbReference type="PANTHER" id="PTHR30520">
    <property type="entry name" value="FORMATE TRANSPORTER-RELATED"/>
    <property type="match status" value="1"/>
</dbReference>
<keyword evidence="3 6" id="KW-1133">Transmembrane helix</keyword>
<dbReference type="EMBL" id="QVLX01000005">
    <property type="protein sequence ID" value="RGE86534.1"/>
    <property type="molecule type" value="Genomic_DNA"/>
</dbReference>
<evidence type="ECO:0000256" key="2">
    <source>
        <dbReference type="ARBA" id="ARBA00022692"/>
    </source>
</evidence>
<comment type="subcellular location">
    <subcellularLocation>
        <location evidence="1">Membrane</location>
        <topology evidence="1">Multi-pass membrane protein</topology>
    </subcellularLocation>
</comment>
<dbReference type="PANTHER" id="PTHR30520:SF6">
    <property type="entry name" value="FORMATE_NITRATE FAMILY TRANSPORTER (EUROFUNG)"/>
    <property type="match status" value="1"/>
</dbReference>
<dbReference type="InterPro" id="IPR000292">
    <property type="entry name" value="For/NO2_transpt"/>
</dbReference>
<sequence length="217" mass="24001">MKEKWISSIMAGIYIAMGAMVYLSISDKLAASLFFATGILLVLNLHNRLFTRVCPLFAYNGSYRPGDLFIAWIGNGIGTALVAILIHFTRFEAGILGRIEEIVIPKLADSPVSLTILGLFCALFVAFAVFVGGIRQKQGTFAQIFYVWLFITAFVFCGFEHIIADMYYLSVYVLNFGTSIGDVLKVLLFVTLGNVIGGIAAGYFVQNLERESHENRK</sequence>
<proteinExistence type="inferred from homology"/>
<evidence type="ECO:0000313" key="8">
    <source>
        <dbReference type="Proteomes" id="UP000261080"/>
    </source>
</evidence>